<feature type="transmembrane region" description="Helical" evidence="1">
    <location>
        <begin position="110"/>
        <end position="134"/>
    </location>
</feature>
<organism evidence="2 3">
    <name type="scientific">Petrolisthes cinctipes</name>
    <name type="common">Flat porcelain crab</name>
    <dbReference type="NCBI Taxonomy" id="88211"/>
    <lineage>
        <taxon>Eukaryota</taxon>
        <taxon>Metazoa</taxon>
        <taxon>Ecdysozoa</taxon>
        <taxon>Arthropoda</taxon>
        <taxon>Crustacea</taxon>
        <taxon>Multicrustacea</taxon>
        <taxon>Malacostraca</taxon>
        <taxon>Eumalacostraca</taxon>
        <taxon>Eucarida</taxon>
        <taxon>Decapoda</taxon>
        <taxon>Pleocyemata</taxon>
        <taxon>Anomura</taxon>
        <taxon>Galatheoidea</taxon>
        <taxon>Porcellanidae</taxon>
        <taxon>Petrolisthes</taxon>
    </lineage>
</organism>
<proteinExistence type="predicted"/>
<sequence length="201" mass="21888">MGPLFLPSSPLSPPSPTLFSSLLPQPSLFPPYQPSSSSSSSHPGPLLSPYPLSSPLVSLIVYPLAGSLRLSPSPYSLISSHVSPAPALPSLTSSSYTPLIPSFSSSSTSLFLLLLLYFSPRLVLNFLLLLHFHLLNFSSLPLLLFFLLLLLLLLFLLFPLLLLHISPLSNIYFLHQPQAPLPPSPTPDHFYTLLLSTSTLF</sequence>
<accession>A0AAE1KTC3</accession>
<evidence type="ECO:0000256" key="1">
    <source>
        <dbReference type="SAM" id="Phobius"/>
    </source>
</evidence>
<evidence type="ECO:0000313" key="2">
    <source>
        <dbReference type="EMBL" id="KAK3883103.1"/>
    </source>
</evidence>
<keyword evidence="1" id="KW-0472">Membrane</keyword>
<feature type="transmembrane region" description="Helical" evidence="1">
    <location>
        <begin position="140"/>
        <end position="163"/>
    </location>
</feature>
<gene>
    <name evidence="2" type="ORF">Pcinc_012557</name>
</gene>
<keyword evidence="1" id="KW-0812">Transmembrane</keyword>
<keyword evidence="3" id="KW-1185">Reference proteome</keyword>
<evidence type="ECO:0000313" key="3">
    <source>
        <dbReference type="Proteomes" id="UP001286313"/>
    </source>
</evidence>
<dbReference type="EMBL" id="JAWQEG010001020">
    <property type="protein sequence ID" value="KAK3883103.1"/>
    <property type="molecule type" value="Genomic_DNA"/>
</dbReference>
<keyword evidence="1" id="KW-1133">Transmembrane helix</keyword>
<comment type="caution">
    <text evidence="2">The sequence shown here is derived from an EMBL/GenBank/DDBJ whole genome shotgun (WGS) entry which is preliminary data.</text>
</comment>
<dbReference type="AlphaFoldDB" id="A0AAE1KTC3"/>
<name>A0AAE1KTC3_PETCI</name>
<protein>
    <submittedName>
        <fullName evidence="2">Uncharacterized protein</fullName>
    </submittedName>
</protein>
<dbReference type="Proteomes" id="UP001286313">
    <property type="component" value="Unassembled WGS sequence"/>
</dbReference>
<reference evidence="2" key="1">
    <citation type="submission" date="2023-10" db="EMBL/GenBank/DDBJ databases">
        <title>Genome assemblies of two species of porcelain crab, Petrolisthes cinctipes and Petrolisthes manimaculis (Anomura: Porcellanidae).</title>
        <authorList>
            <person name="Angst P."/>
        </authorList>
    </citation>
    <scope>NUCLEOTIDE SEQUENCE</scope>
    <source>
        <strain evidence="2">PB745_01</strain>
        <tissue evidence="2">Gill</tissue>
    </source>
</reference>